<dbReference type="InterPro" id="IPR027417">
    <property type="entry name" value="P-loop_NTPase"/>
</dbReference>
<proteinExistence type="predicted"/>
<evidence type="ECO:0000313" key="2">
    <source>
        <dbReference type="Proteomes" id="UP000485058"/>
    </source>
</evidence>
<dbReference type="SUPFAM" id="SSF52540">
    <property type="entry name" value="P-loop containing nucleoside triphosphate hydrolases"/>
    <property type="match status" value="1"/>
</dbReference>
<sequence length="280" mass="30213">ENLKKSLSDDRQKQAFRLGVDKCDKEVLSIDELNKAIPDVDETALPQVVMSITAQVRLGKSVNGIPPLPSTFVPRDDVATIAAMLQSTAPSQSNRTVVIHGWQGEGKRSTAQAVGHWMYEHVGVDSTYWVDLKHAGTKEDVQRFSSGDLWGLLLLCLTRSGWEALDTVPGLRLVLAVQEGADVITQLNQLSSTPATHQLRQLPLAAAAQVLQNHLVSEGLKLSQADAELVAGNHGCNPRALALISPLDDASRTALLVLSDTMPLEFDISMAKQPAGLLGY</sequence>
<gene>
    <name evidence="1" type="ORF">HaLaN_11225</name>
</gene>
<organism evidence="1 2">
    <name type="scientific">Haematococcus lacustris</name>
    <name type="common">Green alga</name>
    <name type="synonym">Haematococcus pluvialis</name>
    <dbReference type="NCBI Taxonomy" id="44745"/>
    <lineage>
        <taxon>Eukaryota</taxon>
        <taxon>Viridiplantae</taxon>
        <taxon>Chlorophyta</taxon>
        <taxon>core chlorophytes</taxon>
        <taxon>Chlorophyceae</taxon>
        <taxon>CS clade</taxon>
        <taxon>Chlamydomonadales</taxon>
        <taxon>Haematococcaceae</taxon>
        <taxon>Haematococcus</taxon>
    </lineage>
</organism>
<dbReference type="Gene3D" id="3.40.50.300">
    <property type="entry name" value="P-loop containing nucleotide triphosphate hydrolases"/>
    <property type="match status" value="1"/>
</dbReference>
<comment type="caution">
    <text evidence="1">The sequence shown here is derived from an EMBL/GenBank/DDBJ whole genome shotgun (WGS) entry which is preliminary data.</text>
</comment>
<evidence type="ECO:0000313" key="1">
    <source>
        <dbReference type="EMBL" id="GFH15065.1"/>
    </source>
</evidence>
<dbReference type="AlphaFoldDB" id="A0A699Z0N5"/>
<feature type="non-terminal residue" evidence="1">
    <location>
        <position position="1"/>
    </location>
</feature>
<dbReference type="Proteomes" id="UP000485058">
    <property type="component" value="Unassembled WGS sequence"/>
</dbReference>
<dbReference type="EMBL" id="BLLF01000801">
    <property type="protein sequence ID" value="GFH15065.1"/>
    <property type="molecule type" value="Genomic_DNA"/>
</dbReference>
<accession>A0A699Z0N5</accession>
<protein>
    <submittedName>
        <fullName evidence="1">Uncharacterized protein</fullName>
    </submittedName>
</protein>
<reference evidence="1 2" key="1">
    <citation type="submission" date="2020-02" db="EMBL/GenBank/DDBJ databases">
        <title>Draft genome sequence of Haematococcus lacustris strain NIES-144.</title>
        <authorList>
            <person name="Morimoto D."/>
            <person name="Nakagawa S."/>
            <person name="Yoshida T."/>
            <person name="Sawayama S."/>
        </authorList>
    </citation>
    <scope>NUCLEOTIDE SEQUENCE [LARGE SCALE GENOMIC DNA]</scope>
    <source>
        <strain evidence="1 2">NIES-144</strain>
    </source>
</reference>
<keyword evidence="2" id="KW-1185">Reference proteome</keyword>
<name>A0A699Z0N5_HAELA</name>